<dbReference type="GO" id="GO:0004331">
    <property type="term" value="F:fructose-2,6-bisphosphate 2-phosphatase activity"/>
    <property type="evidence" value="ECO:0007669"/>
    <property type="project" value="TreeGrafter"/>
</dbReference>
<accession>G2KTG4</accession>
<feature type="active site" description="Tele-phosphohistidine intermediate" evidence="2">
    <location>
        <position position="24"/>
    </location>
</feature>
<organism evidence="5 6">
    <name type="scientific">Fructilactobacillus sanfranciscensis (strain TMW 1.1304)</name>
    <name type="common">Lactobacillus sanfranciscensis</name>
    <dbReference type="NCBI Taxonomy" id="714313"/>
    <lineage>
        <taxon>Bacteria</taxon>
        <taxon>Bacillati</taxon>
        <taxon>Bacillota</taxon>
        <taxon>Bacilli</taxon>
        <taxon>Lactobacillales</taxon>
        <taxon>Lactobacillaceae</taxon>
        <taxon>Fructilactobacillus</taxon>
    </lineage>
</organism>
<dbReference type="STRING" id="714313.LSA_03250"/>
<feature type="site" description="Transition state stabilizer" evidence="4">
    <location>
        <position position="184"/>
    </location>
</feature>
<evidence type="ECO:0000256" key="3">
    <source>
        <dbReference type="PIRSR" id="PIRSR613078-2"/>
    </source>
</evidence>
<feature type="binding site" evidence="3">
    <location>
        <position position="73"/>
    </location>
    <ligand>
        <name>substrate</name>
    </ligand>
</feature>
<reference evidence="5 6" key="1">
    <citation type="journal article" date="2011" name="Microb. Cell Fact.">
        <title>Genomic analysis reveals Lactobacillus sanfranciscensis as stable element in traditional sourdoughs.</title>
        <authorList>
            <person name="Vogel R.F."/>
            <person name="Pavlovic M."/>
            <person name="Ehrmann M.A."/>
            <person name="Wiezer A."/>
            <person name="Liesegang H."/>
            <person name="Offschanka S."/>
            <person name="Voget S."/>
            <person name="Angelov A."/>
            <person name="Bocker G."/>
            <person name="Liebl W."/>
        </authorList>
    </citation>
    <scope>NUCLEOTIDE SEQUENCE [LARGE SCALE GENOMIC DNA]</scope>
    <source>
        <strain evidence="5 6">TMW 1.1304</strain>
    </source>
</reference>
<sequence length="231" mass="26033">MLELRKSTSTEEIMTGINLYFVRHGQTHLNHYRRIQGWADSDLTDRGVMDAQAAAKVLAPIKFDQAYSSDTKRASRTARIILKANPTDIKEPTQTMALREENFGYFEGNDTSQTWNMIGGPKGASDYSDMIKMFSIERTRDMISDADPFGEAENDAQFWARVQPGMDEIVSNAKPGDNILVAAHGTLIRSIVSKFSDIDITARILNGSITKLVYENGEYQVEYYNRTDNID</sequence>
<keyword evidence="6" id="KW-1185">Reference proteome</keyword>
<dbReference type="CDD" id="cd07067">
    <property type="entry name" value="HP_PGM_like"/>
    <property type="match status" value="1"/>
</dbReference>
<dbReference type="Pfam" id="PF00300">
    <property type="entry name" value="His_Phos_1"/>
    <property type="match status" value="1"/>
</dbReference>
<dbReference type="GO" id="GO:0045820">
    <property type="term" value="P:negative regulation of glycolytic process"/>
    <property type="evidence" value="ECO:0007669"/>
    <property type="project" value="TreeGrafter"/>
</dbReference>
<evidence type="ECO:0000256" key="1">
    <source>
        <dbReference type="ARBA" id="ARBA00022801"/>
    </source>
</evidence>
<dbReference type="InterPro" id="IPR051695">
    <property type="entry name" value="Phosphoglycerate_Mutase"/>
</dbReference>
<dbReference type="eggNOG" id="COG0406">
    <property type="taxonomic scope" value="Bacteria"/>
</dbReference>
<gene>
    <name evidence="5" type="ordered locus">LSA_03250</name>
</gene>
<proteinExistence type="predicted"/>
<evidence type="ECO:0008006" key="7">
    <source>
        <dbReference type="Google" id="ProtNLM"/>
    </source>
</evidence>
<dbReference type="SUPFAM" id="SSF53254">
    <property type="entry name" value="Phosphoglycerate mutase-like"/>
    <property type="match status" value="1"/>
</dbReference>
<evidence type="ECO:0000256" key="4">
    <source>
        <dbReference type="PIRSR" id="PIRSR613078-3"/>
    </source>
</evidence>
<evidence type="ECO:0000313" key="5">
    <source>
        <dbReference type="EMBL" id="AEN98780.1"/>
    </source>
</evidence>
<feature type="active site" description="Proton donor/acceptor" evidence="2">
    <location>
        <position position="100"/>
    </location>
</feature>
<dbReference type="PANTHER" id="PTHR46517">
    <property type="entry name" value="FRUCTOSE-2,6-BISPHOSPHATASE TIGAR"/>
    <property type="match status" value="1"/>
</dbReference>
<dbReference type="EMBL" id="CP002461">
    <property type="protein sequence ID" value="AEN98780.1"/>
    <property type="molecule type" value="Genomic_DNA"/>
</dbReference>
<dbReference type="SMART" id="SM00855">
    <property type="entry name" value="PGAM"/>
    <property type="match status" value="1"/>
</dbReference>
<dbReference type="InterPro" id="IPR029033">
    <property type="entry name" value="His_PPase_superfam"/>
</dbReference>
<dbReference type="AlphaFoldDB" id="G2KTG4"/>
<dbReference type="GO" id="GO:0005829">
    <property type="term" value="C:cytosol"/>
    <property type="evidence" value="ECO:0007669"/>
    <property type="project" value="TreeGrafter"/>
</dbReference>
<dbReference type="HOGENOM" id="CLU_033323_9_0_9"/>
<feature type="binding site" evidence="3">
    <location>
        <begin position="23"/>
        <end position="30"/>
    </location>
    <ligand>
        <name>substrate</name>
    </ligand>
</feature>
<name>G2KTG4_FRUST</name>
<evidence type="ECO:0000256" key="2">
    <source>
        <dbReference type="PIRSR" id="PIRSR613078-1"/>
    </source>
</evidence>
<protein>
    <recommendedName>
        <fullName evidence="7">Phosphoglycerate mutase</fullName>
    </recommendedName>
</protein>
<dbReference type="PANTHER" id="PTHR46517:SF1">
    <property type="entry name" value="FRUCTOSE-2,6-BISPHOSPHATASE TIGAR"/>
    <property type="match status" value="1"/>
</dbReference>
<evidence type="ECO:0000313" key="6">
    <source>
        <dbReference type="Proteomes" id="UP000001285"/>
    </source>
</evidence>
<dbReference type="Gene3D" id="3.40.50.1240">
    <property type="entry name" value="Phosphoglycerate mutase-like"/>
    <property type="match status" value="1"/>
</dbReference>
<dbReference type="Proteomes" id="UP000001285">
    <property type="component" value="Chromosome"/>
</dbReference>
<dbReference type="GO" id="GO:0043456">
    <property type="term" value="P:regulation of pentose-phosphate shunt"/>
    <property type="evidence" value="ECO:0007669"/>
    <property type="project" value="TreeGrafter"/>
</dbReference>
<dbReference type="InterPro" id="IPR013078">
    <property type="entry name" value="His_Pase_superF_clade-1"/>
</dbReference>
<keyword evidence="1" id="KW-0378">Hydrolase</keyword>
<dbReference type="KEGG" id="lsn:LSA_03250"/>